<keyword evidence="7" id="KW-1185">Reference proteome</keyword>
<dbReference type="PANTHER" id="PTHR35007">
    <property type="entry name" value="INTEGRAL MEMBRANE PROTEIN-RELATED"/>
    <property type="match status" value="1"/>
</dbReference>
<name>A0A2S0WBU0_9CORY</name>
<organism evidence="6 7">
    <name type="scientific">Corynebacterium liangguodongii</name>
    <dbReference type="NCBI Taxonomy" id="2079535"/>
    <lineage>
        <taxon>Bacteria</taxon>
        <taxon>Bacillati</taxon>
        <taxon>Actinomycetota</taxon>
        <taxon>Actinomycetes</taxon>
        <taxon>Mycobacteriales</taxon>
        <taxon>Corynebacteriaceae</taxon>
        <taxon>Corynebacterium</taxon>
    </lineage>
</organism>
<keyword evidence="5" id="KW-0472">Membrane</keyword>
<reference evidence="7" key="1">
    <citation type="submission" date="2018-01" db="EMBL/GenBank/DDBJ databases">
        <authorList>
            <person name="Li J."/>
        </authorList>
    </citation>
    <scope>NUCLEOTIDE SEQUENCE [LARGE SCALE GENOMIC DNA]</scope>
    <source>
        <strain evidence="7">2184</strain>
    </source>
</reference>
<evidence type="ECO:0000313" key="6">
    <source>
        <dbReference type="EMBL" id="AWB83228.1"/>
    </source>
</evidence>
<protein>
    <submittedName>
        <fullName evidence="6">Uncharacterized protein</fullName>
    </submittedName>
</protein>
<dbReference type="PANTHER" id="PTHR35007:SF4">
    <property type="entry name" value="CONSERVED TRANSMEMBRANE PROTEIN-RELATED"/>
    <property type="match status" value="1"/>
</dbReference>
<comment type="subcellular location">
    <subcellularLocation>
        <location evidence="1">Cell membrane</location>
        <topology evidence="1">Multi-pass membrane protein</topology>
    </subcellularLocation>
</comment>
<evidence type="ECO:0000256" key="2">
    <source>
        <dbReference type="ARBA" id="ARBA00022475"/>
    </source>
</evidence>
<keyword evidence="3" id="KW-0812">Transmembrane</keyword>
<dbReference type="OrthoDB" id="4421971at2"/>
<keyword evidence="2" id="KW-1003">Cell membrane</keyword>
<evidence type="ECO:0000256" key="3">
    <source>
        <dbReference type="ARBA" id="ARBA00022692"/>
    </source>
</evidence>
<dbReference type="RefSeq" id="WP_108403224.1">
    <property type="nucleotide sequence ID" value="NZ_CP026948.1"/>
</dbReference>
<gene>
    <name evidence="6" type="ORF">C3E79_00970</name>
</gene>
<sequence>MTASAMATALALAALLLAPAAPAARIGAIPRARAIHPGIVMAAVCVVALAAVAAERLSVVVAGGVGVATVWRAGETYREEKQRARNQDIVAGFLGHVVTNLRAGNALAASCEHAARFVPEGCPPPLAADLRQLVAAARTATAPRELCTNAATPEVSEVAALWSLSASRGLPVADLLSRARDRIDAAARHRAATRAALTGPKTTAVVLSILPLAGVAMGTAMGAHPLGFLFGGGLGGALLVLGTVLVSAGFLSCQYIIAGAAR</sequence>
<dbReference type="Proteomes" id="UP000244754">
    <property type="component" value="Chromosome"/>
</dbReference>
<dbReference type="KEGG" id="clia:C3E79_00970"/>
<dbReference type="Pfam" id="PF00482">
    <property type="entry name" value="T2SSF"/>
    <property type="match status" value="1"/>
</dbReference>
<proteinExistence type="predicted"/>
<evidence type="ECO:0000256" key="1">
    <source>
        <dbReference type="ARBA" id="ARBA00004651"/>
    </source>
</evidence>
<dbReference type="AlphaFoldDB" id="A0A2S0WBU0"/>
<accession>A0A2S0WBU0</accession>
<evidence type="ECO:0000256" key="5">
    <source>
        <dbReference type="ARBA" id="ARBA00023136"/>
    </source>
</evidence>
<dbReference type="EMBL" id="CP026948">
    <property type="protein sequence ID" value="AWB83228.1"/>
    <property type="molecule type" value="Genomic_DNA"/>
</dbReference>
<dbReference type="InterPro" id="IPR018076">
    <property type="entry name" value="T2SS_GspF_dom"/>
</dbReference>
<dbReference type="GO" id="GO:0005886">
    <property type="term" value="C:plasma membrane"/>
    <property type="evidence" value="ECO:0007669"/>
    <property type="project" value="UniProtKB-SubCell"/>
</dbReference>
<evidence type="ECO:0000256" key="4">
    <source>
        <dbReference type="ARBA" id="ARBA00022989"/>
    </source>
</evidence>
<evidence type="ECO:0000313" key="7">
    <source>
        <dbReference type="Proteomes" id="UP000244754"/>
    </source>
</evidence>
<keyword evidence="4" id="KW-1133">Transmembrane helix</keyword>